<dbReference type="PANTHER" id="PTHR13789">
    <property type="entry name" value="MONOOXYGENASE"/>
    <property type="match status" value="1"/>
</dbReference>
<dbReference type="EC" id="1.14.13.24" evidence="4"/>
<dbReference type="PANTHER" id="PTHR13789:SF268">
    <property type="entry name" value="5-METHYLPHENAZINE-1-CARBOXYLATE 1-MONOOXYGENASE"/>
    <property type="match status" value="1"/>
</dbReference>
<dbReference type="NCBIfam" id="NF005720">
    <property type="entry name" value="PRK07538.1"/>
    <property type="match status" value="1"/>
</dbReference>
<dbReference type="Pfam" id="PF01494">
    <property type="entry name" value="FAD_binding_3"/>
    <property type="match status" value="1"/>
</dbReference>
<dbReference type="Proteomes" id="UP000244880">
    <property type="component" value="Unassembled WGS sequence"/>
</dbReference>
<dbReference type="InterPro" id="IPR036188">
    <property type="entry name" value="FAD/NAD-bd_sf"/>
</dbReference>
<accession>A0A2R8BGG5</accession>
<dbReference type="GO" id="GO:0018669">
    <property type="term" value="F:3-hydroxybenzoate 6-monooxygenase activity"/>
    <property type="evidence" value="ECO:0007669"/>
    <property type="project" value="UniProtKB-EC"/>
</dbReference>
<keyword evidence="2" id="KW-0503">Monooxygenase</keyword>
<feature type="domain" description="FAD-binding" evidence="3">
    <location>
        <begin position="2"/>
        <end position="355"/>
    </location>
</feature>
<dbReference type="AlphaFoldDB" id="A0A2R8BGG5"/>
<evidence type="ECO:0000313" key="5">
    <source>
        <dbReference type="Proteomes" id="UP000244880"/>
    </source>
</evidence>
<dbReference type="SUPFAM" id="SSF54373">
    <property type="entry name" value="FAD-linked reductases, C-terminal domain"/>
    <property type="match status" value="1"/>
</dbReference>
<proteinExistence type="predicted"/>
<protein>
    <submittedName>
        <fullName evidence="4">3-hydroxybenzoate 6-hydroxylase 1</fullName>
        <ecNumber evidence="4">1.14.13.24</ecNumber>
    </submittedName>
</protein>
<dbReference type="Gene3D" id="3.30.9.30">
    <property type="match status" value="1"/>
</dbReference>
<sequence>MTVLIAGGGISGLALALSCHQANIPFQVFEATPMLNPLGVGINLQPSAVRELYALGVQDQLDDVGIQTRDFGMYTKRGLHIWTEPRGLHAGYHWPQYSVHRGKFHMMLYNEVLRRAGPDAVRTGWKATGFDTQDDRVILHLVDGQMHTHSVEGPVLIGADGIHSALRKQIAPNEGAPCWEGAVLYRGTTLAKAPLSGASMALVGHASRRFVTYPISQADPETGLSTINWIAELNFGTDTAFDKGNYAQNVPLEKFAHHFKDFKFDWLDCPSLIAGAEEVFEYPMVDRDPLDRWTHGRMTLMGDAAHAAYPVGSNGAGAGIIDARKLVAAFLKHGLSTTALQTFEDEMRPLTNRMVLTNRGAGPDEILNTVEDRCDGYFDHIHDVISEEEMAQHAAFYKRIAGTGISDTNERPDIVPEGAQFAQQSL</sequence>
<evidence type="ECO:0000256" key="2">
    <source>
        <dbReference type="ARBA" id="ARBA00023033"/>
    </source>
</evidence>
<gene>
    <name evidence="4" type="primary">xlnD_2</name>
    <name evidence="4" type="ORF">ASD8599_02954</name>
</gene>
<dbReference type="GO" id="GO:0071949">
    <property type="term" value="F:FAD binding"/>
    <property type="evidence" value="ECO:0007669"/>
    <property type="project" value="InterPro"/>
</dbReference>
<name>A0A2R8BGG5_9RHOB</name>
<reference evidence="4 5" key="1">
    <citation type="submission" date="2018-03" db="EMBL/GenBank/DDBJ databases">
        <authorList>
            <person name="Keele B.F."/>
        </authorList>
    </citation>
    <scope>NUCLEOTIDE SEQUENCE [LARGE SCALE GENOMIC DNA]</scope>
    <source>
        <strain evidence="4 5">CECT 8599</strain>
    </source>
</reference>
<evidence type="ECO:0000313" key="4">
    <source>
        <dbReference type="EMBL" id="SPH22208.1"/>
    </source>
</evidence>
<evidence type="ECO:0000256" key="1">
    <source>
        <dbReference type="ARBA" id="ARBA00023002"/>
    </source>
</evidence>
<dbReference type="Gene3D" id="3.50.50.60">
    <property type="entry name" value="FAD/NAD(P)-binding domain"/>
    <property type="match status" value="1"/>
</dbReference>
<dbReference type="SUPFAM" id="SSF51905">
    <property type="entry name" value="FAD/NAD(P)-binding domain"/>
    <property type="match status" value="1"/>
</dbReference>
<dbReference type="InterPro" id="IPR050493">
    <property type="entry name" value="FAD-dep_Monooxygenase_BioMet"/>
</dbReference>
<dbReference type="RefSeq" id="WP_108829185.1">
    <property type="nucleotide sequence ID" value="NZ_OMOR01000001.1"/>
</dbReference>
<dbReference type="PRINTS" id="PR00420">
    <property type="entry name" value="RNGMNOXGNASE"/>
</dbReference>
<dbReference type="EMBL" id="OMOR01000001">
    <property type="protein sequence ID" value="SPH22208.1"/>
    <property type="molecule type" value="Genomic_DNA"/>
</dbReference>
<keyword evidence="5" id="KW-1185">Reference proteome</keyword>
<keyword evidence="1 4" id="KW-0560">Oxidoreductase</keyword>
<organism evidence="4 5">
    <name type="scientific">Ascidiaceihabitans donghaensis</name>
    <dbReference type="NCBI Taxonomy" id="1510460"/>
    <lineage>
        <taxon>Bacteria</taxon>
        <taxon>Pseudomonadati</taxon>
        <taxon>Pseudomonadota</taxon>
        <taxon>Alphaproteobacteria</taxon>
        <taxon>Rhodobacterales</taxon>
        <taxon>Paracoccaceae</taxon>
        <taxon>Ascidiaceihabitans</taxon>
    </lineage>
</organism>
<evidence type="ECO:0000259" key="3">
    <source>
        <dbReference type="Pfam" id="PF01494"/>
    </source>
</evidence>
<dbReference type="OrthoDB" id="4230779at2"/>
<dbReference type="InterPro" id="IPR002938">
    <property type="entry name" value="FAD-bd"/>
</dbReference>